<dbReference type="EMBL" id="BAAAWD010000028">
    <property type="protein sequence ID" value="GAA3038285.1"/>
    <property type="molecule type" value="Genomic_DNA"/>
</dbReference>
<dbReference type="Proteomes" id="UP001499930">
    <property type="component" value="Unassembled WGS sequence"/>
</dbReference>
<dbReference type="RefSeq" id="WP_344906449.1">
    <property type="nucleotide sequence ID" value="NZ_BAAAWD010000028.1"/>
</dbReference>
<keyword evidence="2" id="KW-1185">Reference proteome</keyword>
<comment type="caution">
    <text evidence="1">The sequence shown here is derived from an EMBL/GenBank/DDBJ whole genome shotgun (WGS) entry which is preliminary data.</text>
</comment>
<gene>
    <name evidence="1" type="ORF">GCM10017559_77930</name>
</gene>
<evidence type="ECO:0000313" key="1">
    <source>
        <dbReference type="EMBL" id="GAA3038285.1"/>
    </source>
</evidence>
<proteinExistence type="predicted"/>
<protein>
    <submittedName>
        <fullName evidence="1">DUF2203 domain-containing protein</fullName>
    </submittedName>
</protein>
<evidence type="ECO:0000313" key="2">
    <source>
        <dbReference type="Proteomes" id="UP001499930"/>
    </source>
</evidence>
<sequence length="120" mass="13542">MDRTFTVEEARALMPVLLERADAFVTMRGELAELAYELRTTGTSEAGGLAEAKAYEARLEEILGWFEERGIEVKGVAPLLVDFPAVLDGMRVRLCWLEGDRDLAWYHRDELGFAGRRPLP</sequence>
<accession>A0ABP6LD85</accession>
<dbReference type="PIRSF" id="PIRSF016498">
    <property type="entry name" value="UCP016498"/>
    <property type="match status" value="1"/>
</dbReference>
<dbReference type="InterPro" id="IPR018699">
    <property type="entry name" value="DUF2203"/>
</dbReference>
<reference evidence="2" key="1">
    <citation type="journal article" date="2019" name="Int. J. Syst. Evol. Microbiol.">
        <title>The Global Catalogue of Microorganisms (GCM) 10K type strain sequencing project: providing services to taxonomists for standard genome sequencing and annotation.</title>
        <authorList>
            <consortium name="The Broad Institute Genomics Platform"/>
            <consortium name="The Broad Institute Genome Sequencing Center for Infectious Disease"/>
            <person name="Wu L."/>
            <person name="Ma J."/>
        </authorList>
    </citation>
    <scope>NUCLEOTIDE SEQUENCE [LARGE SCALE GENOMIC DNA]</scope>
    <source>
        <strain evidence="2">JCM 3106</strain>
    </source>
</reference>
<name>A0ABP6LD85_9ACTN</name>
<organism evidence="1 2">
    <name type="scientific">Streptosporangium longisporum</name>
    <dbReference type="NCBI Taxonomy" id="46187"/>
    <lineage>
        <taxon>Bacteria</taxon>
        <taxon>Bacillati</taxon>
        <taxon>Actinomycetota</taxon>
        <taxon>Actinomycetes</taxon>
        <taxon>Streptosporangiales</taxon>
        <taxon>Streptosporangiaceae</taxon>
        <taxon>Streptosporangium</taxon>
    </lineage>
</organism>
<dbReference type="Pfam" id="PF09969">
    <property type="entry name" value="DUF2203"/>
    <property type="match status" value="1"/>
</dbReference>